<keyword evidence="15" id="KW-1185">Reference proteome</keyword>
<dbReference type="Proteomes" id="UP000724149">
    <property type="component" value="Unassembled WGS sequence"/>
</dbReference>
<keyword evidence="9 12" id="KW-0560">Oxidoreductase</keyword>
<name>A0ABS2GLT6_9FIRM</name>
<dbReference type="EMBL" id="JACSNR010000001">
    <property type="protein sequence ID" value="MBM6922498.1"/>
    <property type="molecule type" value="Genomic_DNA"/>
</dbReference>
<evidence type="ECO:0000256" key="11">
    <source>
        <dbReference type="ARBA" id="ARBA00048802"/>
    </source>
</evidence>
<dbReference type="PROSITE" id="PS01136">
    <property type="entry name" value="UPF0034"/>
    <property type="match status" value="1"/>
</dbReference>
<dbReference type="InterPro" id="IPR004652">
    <property type="entry name" value="DusB-like"/>
</dbReference>
<dbReference type="InterPro" id="IPR001269">
    <property type="entry name" value="DUS_fam"/>
</dbReference>
<evidence type="ECO:0000256" key="12">
    <source>
        <dbReference type="PIRNR" id="PIRNR006621"/>
    </source>
</evidence>
<keyword evidence="6 12" id="KW-0819">tRNA processing</keyword>
<dbReference type="SUPFAM" id="SSF51395">
    <property type="entry name" value="FMN-linked oxidoreductases"/>
    <property type="match status" value="1"/>
</dbReference>
<evidence type="ECO:0000256" key="10">
    <source>
        <dbReference type="ARBA" id="ARBA00048205"/>
    </source>
</evidence>
<dbReference type="EC" id="1.3.1.-" evidence="12"/>
<comment type="cofactor">
    <cofactor evidence="1 12">
        <name>FMN</name>
        <dbReference type="ChEBI" id="CHEBI:58210"/>
    </cofactor>
</comment>
<evidence type="ECO:0000259" key="13">
    <source>
        <dbReference type="Pfam" id="PF01207"/>
    </source>
</evidence>
<comment type="similarity">
    <text evidence="12">Belongs to the dus family.</text>
</comment>
<dbReference type="PANTHER" id="PTHR45846:SF1">
    <property type="entry name" value="TRNA-DIHYDROURIDINE(47) SYNTHASE [NAD(P)(+)]-LIKE"/>
    <property type="match status" value="1"/>
</dbReference>
<evidence type="ECO:0000313" key="15">
    <source>
        <dbReference type="Proteomes" id="UP000724149"/>
    </source>
</evidence>
<dbReference type="PIRSF" id="PIRSF006621">
    <property type="entry name" value="Dus"/>
    <property type="match status" value="1"/>
</dbReference>
<evidence type="ECO:0000313" key="14">
    <source>
        <dbReference type="EMBL" id="MBM6922498.1"/>
    </source>
</evidence>
<evidence type="ECO:0000256" key="9">
    <source>
        <dbReference type="ARBA" id="ARBA00023002"/>
    </source>
</evidence>
<evidence type="ECO:0000256" key="4">
    <source>
        <dbReference type="ARBA" id="ARBA00022630"/>
    </source>
</evidence>
<evidence type="ECO:0000256" key="6">
    <source>
        <dbReference type="ARBA" id="ARBA00022694"/>
    </source>
</evidence>
<comment type="function">
    <text evidence="2 12">Catalyzes the synthesis of 5,6-dihydrouridine (D), a modified base found in the D-loop of most tRNAs, via the reduction of the C5-C6 double bond in target uridines.</text>
</comment>
<comment type="catalytic activity">
    <reaction evidence="11">
        <text>a 5,6-dihydrouridine in tRNA + NAD(+) = a uridine in tRNA + NADH + H(+)</text>
        <dbReference type="Rhea" id="RHEA:54452"/>
        <dbReference type="Rhea" id="RHEA-COMP:13339"/>
        <dbReference type="Rhea" id="RHEA-COMP:13887"/>
        <dbReference type="ChEBI" id="CHEBI:15378"/>
        <dbReference type="ChEBI" id="CHEBI:57540"/>
        <dbReference type="ChEBI" id="CHEBI:57945"/>
        <dbReference type="ChEBI" id="CHEBI:65315"/>
        <dbReference type="ChEBI" id="CHEBI:74443"/>
    </reaction>
</comment>
<feature type="domain" description="DUS-like FMN-binding" evidence="13">
    <location>
        <begin position="34"/>
        <end position="334"/>
    </location>
</feature>
<comment type="caution">
    <text evidence="14">The sequence shown here is derived from an EMBL/GenBank/DDBJ whole genome shotgun (WGS) entry which is preliminary data.</text>
</comment>
<dbReference type="Pfam" id="PF01207">
    <property type="entry name" value="Dus"/>
    <property type="match status" value="1"/>
</dbReference>
<reference evidence="14 15" key="1">
    <citation type="journal article" date="2021" name="Sci. Rep.">
        <title>The distribution of antibiotic resistance genes in chicken gut microbiota commensals.</title>
        <authorList>
            <person name="Juricova H."/>
            <person name="Matiasovicova J."/>
            <person name="Kubasova T."/>
            <person name="Cejkova D."/>
            <person name="Rychlik I."/>
        </authorList>
    </citation>
    <scope>NUCLEOTIDE SEQUENCE [LARGE SCALE GENOMIC DNA]</scope>
    <source>
        <strain evidence="14 15">An564</strain>
    </source>
</reference>
<dbReference type="InterPro" id="IPR035587">
    <property type="entry name" value="DUS-like_FMN-bd"/>
</dbReference>
<evidence type="ECO:0000256" key="1">
    <source>
        <dbReference type="ARBA" id="ARBA00001917"/>
    </source>
</evidence>
<dbReference type="InterPro" id="IPR013785">
    <property type="entry name" value="Aldolase_TIM"/>
</dbReference>
<keyword evidence="4 12" id="KW-0285">Flavoprotein</keyword>
<keyword evidence="7" id="KW-0521">NADP</keyword>
<proteinExistence type="inferred from homology"/>
<accession>A0ABS2GLT6</accession>
<dbReference type="Gene3D" id="3.20.20.70">
    <property type="entry name" value="Aldolase class I"/>
    <property type="match status" value="1"/>
</dbReference>
<dbReference type="Gene3D" id="1.10.1200.80">
    <property type="entry name" value="Putative flavin oxidoreducatase, domain 2"/>
    <property type="match status" value="1"/>
</dbReference>
<keyword evidence="3" id="KW-0820">tRNA-binding</keyword>
<organism evidence="14 15">
    <name type="scientific">Hydrogenoanaerobacterium saccharovorans</name>
    <dbReference type="NCBI Taxonomy" id="474960"/>
    <lineage>
        <taxon>Bacteria</taxon>
        <taxon>Bacillati</taxon>
        <taxon>Bacillota</taxon>
        <taxon>Clostridia</taxon>
        <taxon>Eubacteriales</taxon>
        <taxon>Oscillospiraceae</taxon>
        <taxon>Hydrogenoanaerobacterium</taxon>
    </lineage>
</organism>
<protein>
    <recommendedName>
        <fullName evidence="12">tRNA-dihydrouridine synthase</fullName>
        <ecNumber evidence="12">1.3.1.-</ecNumber>
    </recommendedName>
</protein>
<keyword evidence="5 12" id="KW-0288">FMN</keyword>
<evidence type="ECO:0000256" key="8">
    <source>
        <dbReference type="ARBA" id="ARBA00022884"/>
    </source>
</evidence>
<dbReference type="NCBIfam" id="TIGR00737">
    <property type="entry name" value="nifR3_yhdG"/>
    <property type="match status" value="1"/>
</dbReference>
<evidence type="ECO:0000256" key="7">
    <source>
        <dbReference type="ARBA" id="ARBA00022857"/>
    </source>
</evidence>
<dbReference type="CDD" id="cd02801">
    <property type="entry name" value="DUS_like_FMN"/>
    <property type="match status" value="1"/>
</dbReference>
<evidence type="ECO:0000256" key="2">
    <source>
        <dbReference type="ARBA" id="ARBA00002790"/>
    </source>
</evidence>
<evidence type="ECO:0000256" key="5">
    <source>
        <dbReference type="ARBA" id="ARBA00022643"/>
    </source>
</evidence>
<gene>
    <name evidence="14" type="primary">dusB</name>
    <name evidence="14" type="ORF">H9X81_02155</name>
</gene>
<dbReference type="InterPro" id="IPR024036">
    <property type="entry name" value="tRNA-dHydroUridine_Synthase_C"/>
</dbReference>
<comment type="catalytic activity">
    <reaction evidence="10">
        <text>a 5,6-dihydrouridine in tRNA + NADP(+) = a uridine in tRNA + NADPH + H(+)</text>
        <dbReference type="Rhea" id="RHEA:23624"/>
        <dbReference type="Rhea" id="RHEA-COMP:13339"/>
        <dbReference type="Rhea" id="RHEA-COMP:13887"/>
        <dbReference type="ChEBI" id="CHEBI:15378"/>
        <dbReference type="ChEBI" id="CHEBI:57783"/>
        <dbReference type="ChEBI" id="CHEBI:58349"/>
        <dbReference type="ChEBI" id="CHEBI:65315"/>
        <dbReference type="ChEBI" id="CHEBI:74443"/>
    </reaction>
</comment>
<sequence length="343" mass="37629">MERKNRTGISACPWERRNGNLKIGNITLPRTAVLAPMAGVGDRAFREICRKYGSACSIGEMTSAKGLIYSDRKSEELLCLGEAERPGAVQLFGDDPKLVAAAAQKALAWNPDWIDINMGCPAPKIAGSGSGSALMKRPELAGEIVRAVVEAVDRPVTVKFRKGWDKDHVNAVEFAKICEEAGAAALTIHGRTREQMYQPSADWDIIRQVKEAVSVPVVGNGDVTDALSAAALYEQTGCDLVMVGRAALGRPWVFRQIEAYLRDGTLLPDPPLRERMAVMLEHAELACRYKGEYTAMREMRRHCFAYMKGVRGASDFRRRSGMVSTLDELRSLADELINAAENS</sequence>
<dbReference type="InterPro" id="IPR018517">
    <property type="entry name" value="tRNA_hU_synthase_CS"/>
</dbReference>
<keyword evidence="8" id="KW-0694">RNA-binding</keyword>
<dbReference type="PANTHER" id="PTHR45846">
    <property type="entry name" value="TRNA-DIHYDROURIDINE(47) SYNTHASE [NAD(P)(+)]-LIKE"/>
    <property type="match status" value="1"/>
</dbReference>
<evidence type="ECO:0000256" key="3">
    <source>
        <dbReference type="ARBA" id="ARBA00022555"/>
    </source>
</evidence>